<dbReference type="VEuPathDB" id="FungiDB:MFRU_006g02760"/>
<feature type="region of interest" description="Disordered" evidence="1">
    <location>
        <begin position="40"/>
        <end position="196"/>
    </location>
</feature>
<evidence type="ECO:0000256" key="1">
    <source>
        <dbReference type="SAM" id="MobiDB-lite"/>
    </source>
</evidence>
<feature type="compositionally biased region" description="Low complexity" evidence="1">
    <location>
        <begin position="93"/>
        <end position="123"/>
    </location>
</feature>
<protein>
    <submittedName>
        <fullName evidence="2">Uncharacterized protein</fullName>
    </submittedName>
</protein>
<organism evidence="2 3">
    <name type="scientific">Monilinia fructicola</name>
    <name type="common">Brown rot fungus</name>
    <name type="synonym">Ciboria fructicola</name>
    <dbReference type="NCBI Taxonomy" id="38448"/>
    <lineage>
        <taxon>Eukaryota</taxon>
        <taxon>Fungi</taxon>
        <taxon>Dikarya</taxon>
        <taxon>Ascomycota</taxon>
        <taxon>Pezizomycotina</taxon>
        <taxon>Leotiomycetes</taxon>
        <taxon>Helotiales</taxon>
        <taxon>Sclerotiniaceae</taxon>
        <taxon>Monilinia</taxon>
    </lineage>
</organism>
<gene>
    <name evidence="2" type="ORF">EYC84_009556</name>
</gene>
<feature type="compositionally biased region" description="Basic residues" evidence="1">
    <location>
        <begin position="75"/>
        <end position="91"/>
    </location>
</feature>
<evidence type="ECO:0000313" key="2">
    <source>
        <dbReference type="EMBL" id="KAA8565714.1"/>
    </source>
</evidence>
<evidence type="ECO:0000313" key="3">
    <source>
        <dbReference type="Proteomes" id="UP000322873"/>
    </source>
</evidence>
<dbReference type="AlphaFoldDB" id="A0A5M9J882"/>
<feature type="compositionally biased region" description="Basic residues" evidence="1">
    <location>
        <begin position="57"/>
        <end position="66"/>
    </location>
</feature>
<keyword evidence="3" id="KW-1185">Reference proteome</keyword>
<proteinExistence type="predicted"/>
<dbReference type="Proteomes" id="UP000322873">
    <property type="component" value="Unassembled WGS sequence"/>
</dbReference>
<comment type="caution">
    <text evidence="2">The sequence shown here is derived from an EMBL/GenBank/DDBJ whole genome shotgun (WGS) entry which is preliminary data.</text>
</comment>
<accession>A0A5M9J882</accession>
<feature type="compositionally biased region" description="Pro residues" evidence="1">
    <location>
        <begin position="154"/>
        <end position="167"/>
    </location>
</feature>
<sequence>MFSKISRGKPVCSWIELLKERRLEINEKSELDVHISRSELIRTQFTHPPPPNPTKNDHHHPLRPPRPRLPQPQRSKPRPARPPPHRHRPRPNARPSRAPSPTPRASRTSWRPPSAAPSTRPSTPSRPSPPPAARKSSRSPNSRRRPPCPATRAPRPPPSPPSSPPPSICAWCATAGTPRPADGSPRRRRSRRAPRDARLWLRELGARAEKEEEGCAEDVHIVVVSHGNFLHYITDDVP</sequence>
<dbReference type="PRINTS" id="PR01217">
    <property type="entry name" value="PRICHEXTENSN"/>
</dbReference>
<name>A0A5M9J882_MONFR</name>
<dbReference type="EMBL" id="VICG01000013">
    <property type="protein sequence ID" value="KAA8565714.1"/>
    <property type="molecule type" value="Genomic_DNA"/>
</dbReference>
<feature type="compositionally biased region" description="Basic residues" evidence="1">
    <location>
        <begin position="135"/>
        <end position="146"/>
    </location>
</feature>
<reference evidence="2 3" key="1">
    <citation type="submission" date="2019-06" db="EMBL/GenBank/DDBJ databases">
        <title>Genome Sequence of the Brown Rot Fungal Pathogen Monilinia fructicola.</title>
        <authorList>
            <person name="De Miccolis Angelini R.M."/>
            <person name="Landi L."/>
            <person name="Abate D."/>
            <person name="Pollastro S."/>
            <person name="Romanazzi G."/>
            <person name="Faretra F."/>
        </authorList>
    </citation>
    <scope>NUCLEOTIDE SEQUENCE [LARGE SCALE GENOMIC DNA]</scope>
    <source>
        <strain evidence="2 3">Mfrc123</strain>
    </source>
</reference>